<dbReference type="InterPro" id="IPR002350">
    <property type="entry name" value="Kazal_dom"/>
</dbReference>
<evidence type="ECO:0000313" key="3">
    <source>
        <dbReference type="EMBL" id="GLK52017.1"/>
    </source>
</evidence>
<accession>A0A9W6MNB5</accession>
<feature type="chain" id="PRO_5040924506" description="Kazal-like domain-containing protein" evidence="1">
    <location>
        <begin position="18"/>
        <end position="120"/>
    </location>
</feature>
<proteinExistence type="predicted"/>
<dbReference type="Pfam" id="PF00050">
    <property type="entry name" value="Kazal_1"/>
    <property type="match status" value="1"/>
</dbReference>
<dbReference type="SMART" id="SM00280">
    <property type="entry name" value="KAZAL"/>
    <property type="match status" value="1"/>
</dbReference>
<dbReference type="PROSITE" id="PS51257">
    <property type="entry name" value="PROKAR_LIPOPROTEIN"/>
    <property type="match status" value="1"/>
</dbReference>
<reference evidence="3" key="2">
    <citation type="submission" date="2023-01" db="EMBL/GenBank/DDBJ databases">
        <authorList>
            <person name="Sun Q."/>
            <person name="Evtushenko L."/>
        </authorList>
    </citation>
    <scope>NUCLEOTIDE SEQUENCE</scope>
    <source>
        <strain evidence="3">VKM B-1513</strain>
    </source>
</reference>
<gene>
    <name evidence="3" type="ORF">GCM10017621_15250</name>
</gene>
<evidence type="ECO:0000313" key="4">
    <source>
        <dbReference type="Proteomes" id="UP001143486"/>
    </source>
</evidence>
<name>A0A9W6MNB5_9PROT</name>
<feature type="signal peptide" evidence="1">
    <location>
        <begin position="1"/>
        <end position="17"/>
    </location>
</feature>
<comment type="caution">
    <text evidence="3">The sequence shown here is derived from an EMBL/GenBank/DDBJ whole genome shotgun (WGS) entry which is preliminary data.</text>
</comment>
<dbReference type="Gene3D" id="3.30.60.30">
    <property type="match status" value="1"/>
</dbReference>
<dbReference type="InterPro" id="IPR036058">
    <property type="entry name" value="Kazal_dom_sf"/>
</dbReference>
<dbReference type="Proteomes" id="UP001143486">
    <property type="component" value="Unassembled WGS sequence"/>
</dbReference>
<dbReference type="EMBL" id="BSFE01000003">
    <property type="protein sequence ID" value="GLK52017.1"/>
    <property type="molecule type" value="Genomic_DNA"/>
</dbReference>
<keyword evidence="4" id="KW-1185">Reference proteome</keyword>
<evidence type="ECO:0000259" key="2">
    <source>
        <dbReference type="PROSITE" id="PS51465"/>
    </source>
</evidence>
<keyword evidence="1" id="KW-0732">Signal</keyword>
<feature type="domain" description="Kazal-like" evidence="2">
    <location>
        <begin position="70"/>
        <end position="119"/>
    </location>
</feature>
<evidence type="ECO:0000256" key="1">
    <source>
        <dbReference type="SAM" id="SignalP"/>
    </source>
</evidence>
<dbReference type="AlphaFoldDB" id="A0A9W6MNB5"/>
<dbReference type="CDD" id="cd00104">
    <property type="entry name" value="KAZAL_FS"/>
    <property type="match status" value="1"/>
</dbReference>
<dbReference type="PROSITE" id="PS51465">
    <property type="entry name" value="KAZAL_2"/>
    <property type="match status" value="1"/>
</dbReference>
<dbReference type="SUPFAM" id="SSF100895">
    <property type="entry name" value="Kazal-type serine protease inhibitors"/>
    <property type="match status" value="1"/>
</dbReference>
<reference evidence="3" key="1">
    <citation type="journal article" date="2014" name="Int. J. Syst. Evol. Microbiol.">
        <title>Complete genome sequence of Corynebacterium casei LMG S-19264T (=DSM 44701T), isolated from a smear-ripened cheese.</title>
        <authorList>
            <consortium name="US DOE Joint Genome Institute (JGI-PGF)"/>
            <person name="Walter F."/>
            <person name="Albersmeier A."/>
            <person name="Kalinowski J."/>
            <person name="Ruckert C."/>
        </authorList>
    </citation>
    <scope>NUCLEOTIDE SEQUENCE</scope>
    <source>
        <strain evidence="3">VKM B-1513</strain>
    </source>
</reference>
<sequence>MKLAWLVLPLTLLAACAATDSPPPGHGGPDPVVVGIGEMCGGNTRPQRICGGAPEASYCRYEQAAMCGAADAPGTCQPRPQMCTREYRPVCGCDGQTYGNACTAASAGVSVVHEGECRAD</sequence>
<protein>
    <recommendedName>
        <fullName evidence="2">Kazal-like domain-containing protein</fullName>
    </recommendedName>
</protein>
<organism evidence="3 4">
    <name type="scientific">Maricaulis virginensis</name>
    <dbReference type="NCBI Taxonomy" id="144022"/>
    <lineage>
        <taxon>Bacteria</taxon>
        <taxon>Pseudomonadati</taxon>
        <taxon>Pseudomonadota</taxon>
        <taxon>Alphaproteobacteria</taxon>
        <taxon>Maricaulales</taxon>
        <taxon>Maricaulaceae</taxon>
        <taxon>Maricaulis</taxon>
    </lineage>
</organism>
<dbReference type="RefSeq" id="WP_271186381.1">
    <property type="nucleotide sequence ID" value="NZ_BSFE01000003.1"/>
</dbReference>